<evidence type="ECO:0000256" key="2">
    <source>
        <dbReference type="SAM" id="SignalP"/>
    </source>
</evidence>
<feature type="chain" id="PRO_5031164627" evidence="2">
    <location>
        <begin position="27"/>
        <end position="662"/>
    </location>
</feature>
<dbReference type="EMBL" id="JACHLN010000003">
    <property type="protein sequence ID" value="MBB4840377.1"/>
    <property type="molecule type" value="Genomic_DNA"/>
</dbReference>
<reference evidence="4 5" key="1">
    <citation type="submission" date="2020-08" db="EMBL/GenBank/DDBJ databases">
        <title>Functional genomics of gut bacteria from endangered species of beetles.</title>
        <authorList>
            <person name="Carlos-Shanley C."/>
        </authorList>
    </citation>
    <scope>NUCLEOTIDE SEQUENCE [LARGE SCALE GENOMIC DNA]</scope>
    <source>
        <strain evidence="4 5">S00224</strain>
    </source>
</reference>
<dbReference type="Pfam" id="PF00326">
    <property type="entry name" value="Peptidase_S9"/>
    <property type="match status" value="1"/>
</dbReference>
<accession>A0A7W7NTV5</accession>
<dbReference type="PANTHER" id="PTHR42776:SF27">
    <property type="entry name" value="DIPEPTIDYL PEPTIDASE FAMILY MEMBER 6"/>
    <property type="match status" value="1"/>
</dbReference>
<dbReference type="GO" id="GO:0004177">
    <property type="term" value="F:aminopeptidase activity"/>
    <property type="evidence" value="ECO:0007669"/>
    <property type="project" value="UniProtKB-KW"/>
</dbReference>
<dbReference type="RefSeq" id="WP_184168845.1">
    <property type="nucleotide sequence ID" value="NZ_JACHLN010000003.1"/>
</dbReference>
<protein>
    <submittedName>
        <fullName evidence="4">Dipeptidyl aminopeptidase/acylaminoacyl peptidase</fullName>
    </submittedName>
</protein>
<dbReference type="SUPFAM" id="SSF82171">
    <property type="entry name" value="DPP6 N-terminal domain-like"/>
    <property type="match status" value="1"/>
</dbReference>
<dbReference type="InterPro" id="IPR011042">
    <property type="entry name" value="6-blade_b-propeller_TolB-like"/>
</dbReference>
<dbReference type="GO" id="GO:0004252">
    <property type="term" value="F:serine-type endopeptidase activity"/>
    <property type="evidence" value="ECO:0007669"/>
    <property type="project" value="TreeGrafter"/>
</dbReference>
<evidence type="ECO:0000313" key="5">
    <source>
        <dbReference type="Proteomes" id="UP000575241"/>
    </source>
</evidence>
<dbReference type="Gene3D" id="3.40.50.1820">
    <property type="entry name" value="alpha/beta hydrolase"/>
    <property type="match status" value="1"/>
</dbReference>
<dbReference type="PANTHER" id="PTHR42776">
    <property type="entry name" value="SERINE PEPTIDASE S9 FAMILY MEMBER"/>
    <property type="match status" value="1"/>
</dbReference>
<feature type="signal peptide" evidence="2">
    <location>
        <begin position="1"/>
        <end position="26"/>
    </location>
</feature>
<evidence type="ECO:0000259" key="3">
    <source>
        <dbReference type="Pfam" id="PF00326"/>
    </source>
</evidence>
<dbReference type="SUPFAM" id="SSF53474">
    <property type="entry name" value="alpha/beta-Hydrolases"/>
    <property type="match status" value="1"/>
</dbReference>
<dbReference type="InterPro" id="IPR029058">
    <property type="entry name" value="AB_hydrolase_fold"/>
</dbReference>
<gene>
    <name evidence="4" type="ORF">HNP52_003469</name>
</gene>
<dbReference type="InterPro" id="IPR001375">
    <property type="entry name" value="Peptidase_S9_cat"/>
</dbReference>
<evidence type="ECO:0000256" key="1">
    <source>
        <dbReference type="ARBA" id="ARBA00022801"/>
    </source>
</evidence>
<comment type="caution">
    <text evidence="4">The sequence shown here is derived from an EMBL/GenBank/DDBJ whole genome shotgun (WGS) entry which is preliminary data.</text>
</comment>
<proteinExistence type="predicted"/>
<keyword evidence="1" id="KW-0378">Hydrolase</keyword>
<name>A0A7W7NTV5_9SPHN</name>
<keyword evidence="5" id="KW-1185">Reference proteome</keyword>
<keyword evidence="4" id="KW-0645">Protease</keyword>
<sequence>MPVRTRRLGYAAAAFLTLACAMPALADPLAAMLAAERARPVAPRFPRDAFVSEPLITSVTLAPDGSGVAFLRITGGQYSLWLQPSAAGAPARRLLQRTDAREIAWSRDSRWLVMIAPDKVQMLSPAGDPGSGIAATLGGATELRLLGLNPWHPGVLLVDRAGARWRLWHAGPGGARRLLAHSAREIVDAAIGRDGRAAFVKLVDGERHLIVARSPKGGFHGITACVAMERCDLLGVTPDNASVYVSGDLLGERRALLRLDADGKRTLIHADPASEVDIDGIVLDRMRGVPQIASYRGTRPARYGLLPGTAAILARLSLAPDAMVETSSATWLVRERDARLQGNRWYLLDPASGAMRLLLDDRVKRLPPDALARVTAFTWPASDGMTIHGLLSVPSGLDPAHVPLVTIVHGGPWSHDDTDYSALTQLLVNRGYAVFRPQFRGSTGYGRAYMFAAQGDYGDGRVQRDIEEGTRYLLARGVGDRTRTAIMGASFGGYSTLQALSNGSRLYRAGIAIVPPPDFGWTSRWAAIHGNLGRTQGMALDRSLRLLALNPDDRAIAERLHRQSPLARVAAMRTPLLLIASGRDERVPIRSVIDYAAHLKLLGAPAGIIIARNQPHAPSDPMAMRAYLFLAESMFQRHLGGIAPAAPSNDLRAWMVKSLVER</sequence>
<dbReference type="Proteomes" id="UP000575241">
    <property type="component" value="Unassembled WGS sequence"/>
</dbReference>
<dbReference type="PROSITE" id="PS51257">
    <property type="entry name" value="PROKAR_LIPOPROTEIN"/>
    <property type="match status" value="1"/>
</dbReference>
<dbReference type="AlphaFoldDB" id="A0A7W7NTV5"/>
<keyword evidence="2" id="KW-0732">Signal</keyword>
<dbReference type="GO" id="GO:0006508">
    <property type="term" value="P:proteolysis"/>
    <property type="evidence" value="ECO:0007669"/>
    <property type="project" value="InterPro"/>
</dbReference>
<organism evidence="4 5">
    <name type="scientific">Sphingomonas kyeonggiensis</name>
    <dbReference type="NCBI Taxonomy" id="1268553"/>
    <lineage>
        <taxon>Bacteria</taxon>
        <taxon>Pseudomonadati</taxon>
        <taxon>Pseudomonadota</taxon>
        <taxon>Alphaproteobacteria</taxon>
        <taxon>Sphingomonadales</taxon>
        <taxon>Sphingomonadaceae</taxon>
        <taxon>Sphingomonas</taxon>
    </lineage>
</organism>
<dbReference type="Gene3D" id="2.120.10.30">
    <property type="entry name" value="TolB, C-terminal domain"/>
    <property type="match status" value="1"/>
</dbReference>
<evidence type="ECO:0000313" key="4">
    <source>
        <dbReference type="EMBL" id="MBB4840377.1"/>
    </source>
</evidence>
<feature type="domain" description="Peptidase S9 prolyl oligopeptidase catalytic" evidence="3">
    <location>
        <begin position="420"/>
        <end position="627"/>
    </location>
</feature>
<keyword evidence="4" id="KW-0031">Aminopeptidase</keyword>